<keyword evidence="2" id="KW-0378">Hydrolase</keyword>
<dbReference type="InterPro" id="IPR045857">
    <property type="entry name" value="O16G_dom_2"/>
</dbReference>
<dbReference type="CDD" id="cd11330">
    <property type="entry name" value="AmyAc_OligoGlu"/>
    <property type="match status" value="1"/>
</dbReference>
<gene>
    <name evidence="5" type="ORF">HOP61_18285</name>
</gene>
<dbReference type="RefSeq" id="WP_191223523.1">
    <property type="nucleotide sequence ID" value="NZ_JAAQTN010000011.1"/>
</dbReference>
<keyword evidence="3" id="KW-0326">Glycosidase</keyword>
<dbReference type="AlphaFoldDB" id="A0AAW4YWW9"/>
<dbReference type="EMBL" id="JABFTS010000010">
    <property type="protein sequence ID" value="MCE8053242.1"/>
    <property type="molecule type" value="Genomic_DNA"/>
</dbReference>
<dbReference type="PANTHER" id="PTHR10357:SF179">
    <property type="entry name" value="NEUTRAL AND BASIC AMINO ACID TRANSPORT PROTEIN RBAT"/>
    <property type="match status" value="1"/>
</dbReference>
<dbReference type="Gene3D" id="3.90.400.10">
    <property type="entry name" value="Oligo-1,6-glucosidase, Domain 2"/>
    <property type="match status" value="1"/>
</dbReference>
<dbReference type="Gene3D" id="2.60.40.1180">
    <property type="entry name" value="Golgi alpha-mannosidase II"/>
    <property type="match status" value="1"/>
</dbReference>
<evidence type="ECO:0000256" key="3">
    <source>
        <dbReference type="ARBA" id="ARBA00023295"/>
    </source>
</evidence>
<evidence type="ECO:0000259" key="4">
    <source>
        <dbReference type="SMART" id="SM00642"/>
    </source>
</evidence>
<sequence length="558" mass="63177">MNAQHLFGRQGQDWWRGAVIYQIYPRSFMDSNGDGIGDLPGIIDKLDYIASLNVDAIWISPFFTSPMKDFGYDVADYRSVDPIFGTLDDFDRLVEAAHARGLKVTIDQVLSHTSDRHPWFSESRASRDNPKADWYVWAEAKADGSPPTNWQSVFGGSAWQWDTRRCQYYLHNFLDSQPDLNFRNPAVVEAILDEVRFWLDRGVDGFRLDAVNFCTHGELVDNPPRSDAAEGFLGVRPDNPYGYQLHLHDKTQPENLAFLEKLRALLDEYPGTTSVGEVGDDDSLNVMAAYTQGNKRLHMAYSFDLLGERHDPDFLHRTMTAMEAKIGDGWPCWALGNHDVPRLATRWKAQDDPDRLRLYLAFLLTQRGSVCLYQGEELGLPEAELTLEQLVDPAGITFWPAYKGRDGCRTPHPWCGDTRHGDFSQGEPWLPVPEAHLGLAMRHQDEAPDSLLNAYRAFLAFRREHVALKKGEVRYHPVRDEVLCLERHHPARAPNERLLVALNFSDAPRTLPAPRQARPLDDAPALVNGVWANGEVQLPPCGIAIARCPAQEEIVWDV</sequence>
<dbReference type="GO" id="GO:0009313">
    <property type="term" value="P:oligosaccharide catabolic process"/>
    <property type="evidence" value="ECO:0007669"/>
    <property type="project" value="TreeGrafter"/>
</dbReference>
<comment type="caution">
    <text evidence="5">The sequence shown here is derived from an EMBL/GenBank/DDBJ whole genome shotgun (WGS) entry which is preliminary data.</text>
</comment>
<dbReference type="PANTHER" id="PTHR10357">
    <property type="entry name" value="ALPHA-AMYLASE FAMILY MEMBER"/>
    <property type="match status" value="1"/>
</dbReference>
<dbReference type="InterPro" id="IPR006047">
    <property type="entry name" value="GH13_cat_dom"/>
</dbReference>
<dbReference type="GO" id="GO:0004556">
    <property type="term" value="F:alpha-amylase activity"/>
    <property type="evidence" value="ECO:0007669"/>
    <property type="project" value="TreeGrafter"/>
</dbReference>
<dbReference type="InterPro" id="IPR013780">
    <property type="entry name" value="Glyco_hydro_b"/>
</dbReference>
<dbReference type="SMART" id="SM00642">
    <property type="entry name" value="Aamy"/>
    <property type="match status" value="1"/>
</dbReference>
<evidence type="ECO:0000313" key="5">
    <source>
        <dbReference type="EMBL" id="MCE8053242.1"/>
    </source>
</evidence>
<dbReference type="FunFam" id="3.90.400.10:FF:000002">
    <property type="entry name" value="Sucrose isomerase"/>
    <property type="match status" value="1"/>
</dbReference>
<accession>A0AAW4YWW9</accession>
<dbReference type="Pfam" id="PF00128">
    <property type="entry name" value="Alpha-amylase"/>
    <property type="match status" value="1"/>
</dbReference>
<reference evidence="5" key="2">
    <citation type="journal article" date="2021" name="Front. Microbiol.">
        <title>Aerobic Denitrification and Heterotrophic Sulfur Oxidation in the Genus Halomonas Revealed by Six Novel Species Characterizations and Genome-Based Analysis.</title>
        <authorList>
            <person name="Wang L."/>
            <person name="Shao Z."/>
        </authorList>
    </citation>
    <scope>NUCLEOTIDE SEQUENCE</scope>
    <source>
        <strain evidence="5">MCCC 1A05776</strain>
    </source>
</reference>
<organism evidence="5 6">
    <name type="scientific">Billgrantia desiderata</name>
    <dbReference type="NCBI Taxonomy" id="52021"/>
    <lineage>
        <taxon>Bacteria</taxon>
        <taxon>Pseudomonadati</taxon>
        <taxon>Pseudomonadota</taxon>
        <taxon>Gammaproteobacteria</taxon>
        <taxon>Oceanospirillales</taxon>
        <taxon>Halomonadaceae</taxon>
        <taxon>Billgrantia</taxon>
    </lineage>
</organism>
<name>A0AAW4YWW9_9GAMM</name>
<dbReference type="InterPro" id="IPR017853">
    <property type="entry name" value="GH"/>
</dbReference>
<protein>
    <submittedName>
        <fullName evidence="5">DUF3459 domain-containing protein</fullName>
    </submittedName>
</protein>
<dbReference type="SUPFAM" id="SSF51445">
    <property type="entry name" value="(Trans)glycosidases"/>
    <property type="match status" value="1"/>
</dbReference>
<evidence type="ECO:0000256" key="2">
    <source>
        <dbReference type="ARBA" id="ARBA00022801"/>
    </source>
</evidence>
<dbReference type="Gene3D" id="3.20.20.80">
    <property type="entry name" value="Glycosidases"/>
    <property type="match status" value="1"/>
</dbReference>
<evidence type="ECO:0000313" key="6">
    <source>
        <dbReference type="Proteomes" id="UP001320178"/>
    </source>
</evidence>
<evidence type="ECO:0000256" key="1">
    <source>
        <dbReference type="ARBA" id="ARBA00008061"/>
    </source>
</evidence>
<feature type="domain" description="Glycosyl hydrolase family 13 catalytic" evidence="4">
    <location>
        <begin position="22"/>
        <end position="409"/>
    </location>
</feature>
<comment type="similarity">
    <text evidence="1">Belongs to the glycosyl hydrolase 13 family.</text>
</comment>
<proteinExistence type="inferred from homology"/>
<reference evidence="5" key="1">
    <citation type="submission" date="2020-05" db="EMBL/GenBank/DDBJ databases">
        <authorList>
            <person name="Wang L."/>
            <person name="Shao Z."/>
        </authorList>
    </citation>
    <scope>NUCLEOTIDE SEQUENCE</scope>
    <source>
        <strain evidence="5">MCCC 1A05776</strain>
    </source>
</reference>
<dbReference type="Proteomes" id="UP001320178">
    <property type="component" value="Unassembled WGS sequence"/>
</dbReference>